<dbReference type="GO" id="GO:0001653">
    <property type="term" value="F:peptide receptor activity"/>
    <property type="evidence" value="ECO:0007669"/>
    <property type="project" value="TreeGrafter"/>
</dbReference>
<feature type="domain" description="PDEase" evidence="10">
    <location>
        <begin position="771"/>
        <end position="1081"/>
    </location>
</feature>
<dbReference type="AlphaFoldDB" id="A0AAD2JLN7"/>
<dbReference type="InterPro" id="IPR003607">
    <property type="entry name" value="HD/PDEase_dom"/>
</dbReference>
<evidence type="ECO:0000259" key="9">
    <source>
        <dbReference type="PROSITE" id="PS50125"/>
    </source>
</evidence>
<dbReference type="InterPro" id="IPR036971">
    <property type="entry name" value="PDEase_catalytic_dom_sf"/>
</dbReference>
<dbReference type="GO" id="GO:0004016">
    <property type="term" value="F:adenylate cyclase activity"/>
    <property type="evidence" value="ECO:0007669"/>
    <property type="project" value="TreeGrafter"/>
</dbReference>
<evidence type="ECO:0000256" key="6">
    <source>
        <dbReference type="ARBA" id="ARBA00023239"/>
    </source>
</evidence>
<comment type="subcellular location">
    <subcellularLocation>
        <location evidence="1">Membrane</location>
    </subcellularLocation>
</comment>
<dbReference type="PROSITE" id="PS51845">
    <property type="entry name" value="PDEASE_I_2"/>
    <property type="match status" value="1"/>
</dbReference>
<name>A0AAD2JLN7_9STRA</name>
<proteinExistence type="predicted"/>
<dbReference type="SUPFAM" id="SSF109604">
    <property type="entry name" value="HD-domain/PDEase-like"/>
    <property type="match status" value="1"/>
</dbReference>
<evidence type="ECO:0000256" key="5">
    <source>
        <dbReference type="ARBA" id="ARBA00023136"/>
    </source>
</evidence>
<dbReference type="InterPro" id="IPR001054">
    <property type="entry name" value="A/G_cyclase"/>
</dbReference>
<dbReference type="Gene3D" id="1.10.1300.10">
    <property type="entry name" value="3'5'-cyclic nucleotide phosphodiesterase, catalytic domain"/>
    <property type="match status" value="1"/>
</dbReference>
<evidence type="ECO:0000313" key="11">
    <source>
        <dbReference type="EMBL" id="CAJ1960730.1"/>
    </source>
</evidence>
<dbReference type="PANTHER" id="PTHR11920:SF335">
    <property type="entry name" value="GUANYLATE CYCLASE"/>
    <property type="match status" value="1"/>
</dbReference>
<comment type="caution">
    <text evidence="11">The sequence shown here is derived from an EMBL/GenBank/DDBJ whole genome shotgun (WGS) entry which is preliminary data.</text>
</comment>
<evidence type="ECO:0008006" key="13">
    <source>
        <dbReference type="Google" id="ProtNLM"/>
    </source>
</evidence>
<keyword evidence="2 8" id="KW-0812">Transmembrane</keyword>
<dbReference type="PANTHER" id="PTHR11920">
    <property type="entry name" value="GUANYLYL CYCLASE"/>
    <property type="match status" value="1"/>
</dbReference>
<feature type="transmembrane region" description="Helical" evidence="8">
    <location>
        <begin position="409"/>
        <end position="431"/>
    </location>
</feature>
<dbReference type="InterPro" id="IPR029787">
    <property type="entry name" value="Nucleotide_cyclase"/>
</dbReference>
<dbReference type="Pfam" id="PF00211">
    <property type="entry name" value="Guanylate_cyc"/>
    <property type="match status" value="1"/>
</dbReference>
<dbReference type="InterPro" id="IPR050401">
    <property type="entry name" value="Cyclic_nucleotide_synthase"/>
</dbReference>
<feature type="region of interest" description="Disordered" evidence="7">
    <location>
        <begin position="1"/>
        <end position="39"/>
    </location>
</feature>
<evidence type="ECO:0000256" key="4">
    <source>
        <dbReference type="ARBA" id="ARBA00022989"/>
    </source>
</evidence>
<dbReference type="InterPro" id="IPR002073">
    <property type="entry name" value="PDEase_catalytic_dom"/>
</dbReference>
<dbReference type="GO" id="GO:0004114">
    <property type="term" value="F:3',5'-cyclic-nucleotide phosphodiesterase activity"/>
    <property type="evidence" value="ECO:0007669"/>
    <property type="project" value="InterPro"/>
</dbReference>
<feature type="domain" description="Guanylate cyclase" evidence="9">
    <location>
        <begin position="527"/>
        <end position="661"/>
    </location>
</feature>
<feature type="transmembrane region" description="Helical" evidence="8">
    <location>
        <begin position="61"/>
        <end position="82"/>
    </location>
</feature>
<keyword evidence="4 8" id="KW-1133">Transmembrane helix</keyword>
<evidence type="ECO:0000256" key="8">
    <source>
        <dbReference type="SAM" id="Phobius"/>
    </source>
</evidence>
<dbReference type="SUPFAM" id="SSF55073">
    <property type="entry name" value="Nucleotide cyclase"/>
    <property type="match status" value="1"/>
</dbReference>
<dbReference type="GO" id="GO:0007168">
    <property type="term" value="P:receptor guanylyl cyclase signaling pathway"/>
    <property type="evidence" value="ECO:0007669"/>
    <property type="project" value="TreeGrafter"/>
</dbReference>
<dbReference type="EMBL" id="CAKOGP040002069">
    <property type="protein sequence ID" value="CAJ1960730.1"/>
    <property type="molecule type" value="Genomic_DNA"/>
</dbReference>
<evidence type="ECO:0000256" key="2">
    <source>
        <dbReference type="ARBA" id="ARBA00022692"/>
    </source>
</evidence>
<dbReference type="Proteomes" id="UP001295423">
    <property type="component" value="Unassembled WGS sequence"/>
</dbReference>
<dbReference type="SMART" id="SM00044">
    <property type="entry name" value="CYCc"/>
    <property type="match status" value="1"/>
</dbReference>
<gene>
    <name evidence="11" type="ORF">CYCCA115_LOCUS18865</name>
</gene>
<dbReference type="GO" id="GO:0004383">
    <property type="term" value="F:guanylate cyclase activity"/>
    <property type="evidence" value="ECO:0007669"/>
    <property type="project" value="TreeGrafter"/>
</dbReference>
<dbReference type="Gene3D" id="3.30.70.1230">
    <property type="entry name" value="Nucleotide cyclase"/>
    <property type="match status" value="1"/>
</dbReference>
<protein>
    <recommendedName>
        <fullName evidence="13">Phosphodiesterase</fullName>
    </recommendedName>
</protein>
<keyword evidence="5 8" id="KW-0472">Membrane</keyword>
<dbReference type="SMART" id="SM00471">
    <property type="entry name" value="HDc"/>
    <property type="match status" value="1"/>
</dbReference>
<keyword evidence="3" id="KW-0547">Nucleotide-binding</keyword>
<dbReference type="GO" id="GO:0000166">
    <property type="term" value="F:nucleotide binding"/>
    <property type="evidence" value="ECO:0007669"/>
    <property type="project" value="UniProtKB-KW"/>
</dbReference>
<organism evidence="11 12">
    <name type="scientific">Cylindrotheca closterium</name>
    <dbReference type="NCBI Taxonomy" id="2856"/>
    <lineage>
        <taxon>Eukaryota</taxon>
        <taxon>Sar</taxon>
        <taxon>Stramenopiles</taxon>
        <taxon>Ochrophyta</taxon>
        <taxon>Bacillariophyta</taxon>
        <taxon>Bacillariophyceae</taxon>
        <taxon>Bacillariophycidae</taxon>
        <taxon>Bacillariales</taxon>
        <taxon>Bacillariaceae</taxon>
        <taxon>Cylindrotheca</taxon>
    </lineage>
</organism>
<sequence>MIGSTSKSGEETADLSSRTTDKDNQFSTSDRYGHYSKEEEEEGIVGLDDEFERSAISCFRYFLVFLMIFAAIAGGASSYFYLERQEDVHFGKEFGIVAGDIKQLSYRRLSERVAELQSLASTLTGLAINSNTTWPYFTDDNYPVIVSSFMKTIQSDIIFISPIVHDVENKEWSNYTQRRQHWIADSLAFQQEPQPDNVTDIFPSIFRLSAGDKIPEEGSGPFLPIWQTIRAPRNGDMVNFNMRSDTHYSNVFDTVLETKASAMTDLLGLSNQDFVQLYDPDIQQLVQTQPHSLFLQPVFEDSTGQEVVAILNSDVSWLPLFALLSDNPIPPVHIVVDGGCDVAFTMKVTGQKSEFVGFGDHHEPAYNDFGIEFPFAPDVTTQHIAGSDCTYTVRVFPTSEFYYTYHLKYPAVFGGVFGGVFLFMCLILYLYDSAVRMRQRRLLHVASRSEQLLSVLYPKSIRDRLFGLEKKEDGNGTTKGNRNNTEVGEIVKSSRFQLKSFIKSNPNGGSLDAFSSKPIADLFLDSTVIFADICGFTAWSSVREPAQVFTLLESVYRAFDVIAKKRKVFKVETVGDCYVAVTGLPEPTKDHANIMASFAREIVDRFGELVGFLETTLGPDTAELGIRVGMHSGPITAGVLRGDKSRFQLFGDTVNTASRIESTGMRNRIQVSGETAHLIGNAGRGHLLRSRAQPVRAKGKGKLQTYWLLTTEEEEHELATSAHNGEDFDKSIRSTLPEDFESANHYAVEAMLPAKLKRLCQWNVDVLAKSLKQIVAHRMATGFKTKQFEEALDEKEDAIKRQIYILDEVVEIVPLPEFDAEVYKRQKDVDEIELPEVVMEQMQLYISSIALMYRKNPFHNFEHASHVTMSVSKLLSRIVAAEDLLNADETVTKSHDIGGSIHDHTFGIGGSIHDHTYGITSDPITRFSVILAALIHDVDHSGVSNAQLVKDEHMVAKQFKNKSVAEQNSTFLAWDLLMEPRFKDFRRTIYAAPLELDRFRQLIANTVLATDIMDKELQTLRRKRWDAAFSGTMAITSSDERTDVNRKATIVIEHLIQASDVSHTMQHWHVYRKWNERLFEEMVRAYKRGKLEKNPADFWFQGEIGFFDHYIIPLAKKLKECGVFGVSSDEYLNYAMDNRREWEEKGEAFVAEMVERFGGDMEDGGPVVEGLDLLL</sequence>
<reference evidence="11" key="1">
    <citation type="submission" date="2023-08" db="EMBL/GenBank/DDBJ databases">
        <authorList>
            <person name="Audoor S."/>
            <person name="Bilcke G."/>
        </authorList>
    </citation>
    <scope>NUCLEOTIDE SEQUENCE</scope>
</reference>
<evidence type="ECO:0000256" key="7">
    <source>
        <dbReference type="SAM" id="MobiDB-lite"/>
    </source>
</evidence>
<keyword evidence="6" id="KW-0456">Lyase</keyword>
<keyword evidence="12" id="KW-1185">Reference proteome</keyword>
<dbReference type="GO" id="GO:0005886">
    <property type="term" value="C:plasma membrane"/>
    <property type="evidence" value="ECO:0007669"/>
    <property type="project" value="TreeGrafter"/>
</dbReference>
<dbReference type="PROSITE" id="PS50125">
    <property type="entry name" value="GUANYLATE_CYCLASE_2"/>
    <property type="match status" value="1"/>
</dbReference>
<evidence type="ECO:0000256" key="1">
    <source>
        <dbReference type="ARBA" id="ARBA00004370"/>
    </source>
</evidence>
<evidence type="ECO:0000313" key="12">
    <source>
        <dbReference type="Proteomes" id="UP001295423"/>
    </source>
</evidence>
<accession>A0AAD2JLN7</accession>
<dbReference type="GO" id="GO:0035556">
    <property type="term" value="P:intracellular signal transduction"/>
    <property type="evidence" value="ECO:0007669"/>
    <property type="project" value="InterPro"/>
</dbReference>
<evidence type="ECO:0000259" key="10">
    <source>
        <dbReference type="PROSITE" id="PS51845"/>
    </source>
</evidence>
<dbReference type="CDD" id="cd07302">
    <property type="entry name" value="CHD"/>
    <property type="match status" value="1"/>
</dbReference>
<evidence type="ECO:0000256" key="3">
    <source>
        <dbReference type="ARBA" id="ARBA00022741"/>
    </source>
</evidence>
<dbReference type="Pfam" id="PF00233">
    <property type="entry name" value="PDEase_I"/>
    <property type="match status" value="1"/>
</dbReference>